<evidence type="ECO:0000256" key="2">
    <source>
        <dbReference type="ARBA" id="ARBA00022705"/>
    </source>
</evidence>
<feature type="domain" description="CR-type" evidence="14">
    <location>
        <begin position="137"/>
        <end position="219"/>
    </location>
</feature>
<dbReference type="CDD" id="cd10719">
    <property type="entry name" value="DnaJ_zf"/>
    <property type="match status" value="1"/>
</dbReference>
<keyword evidence="6 11" id="KW-0862">Zinc</keyword>
<evidence type="ECO:0000256" key="7">
    <source>
        <dbReference type="ARBA" id="ARBA00023016"/>
    </source>
</evidence>
<evidence type="ECO:0000313" key="17">
    <source>
        <dbReference type="Proteomes" id="UP000636394"/>
    </source>
</evidence>
<feature type="repeat" description="CXXCXGXG motif" evidence="11">
    <location>
        <begin position="193"/>
        <end position="200"/>
    </location>
</feature>
<reference evidence="16" key="2">
    <citation type="submission" date="2021-04" db="EMBL/GenBank/DDBJ databases">
        <title>Novel species in family Eggerthellaceae.</title>
        <authorList>
            <person name="Zhang G."/>
        </authorList>
    </citation>
    <scope>NUCLEOTIDE SEQUENCE</scope>
    <source>
        <strain evidence="16">Zg-886</strain>
    </source>
</reference>
<evidence type="ECO:0000313" key="18">
    <source>
        <dbReference type="Proteomes" id="UP000671910"/>
    </source>
</evidence>
<dbReference type="InterPro" id="IPR002939">
    <property type="entry name" value="DnaJ_C"/>
</dbReference>
<dbReference type="GO" id="GO:0005737">
    <property type="term" value="C:cytoplasm"/>
    <property type="evidence" value="ECO:0007669"/>
    <property type="project" value="UniProtKB-SubCell"/>
</dbReference>
<feature type="domain" description="J" evidence="13">
    <location>
        <begin position="4"/>
        <end position="68"/>
    </location>
</feature>
<dbReference type="InterPro" id="IPR001305">
    <property type="entry name" value="HSP_DnaJ_Cys-rich_dom"/>
</dbReference>
<dbReference type="PROSITE" id="PS00636">
    <property type="entry name" value="DNAJ_1"/>
    <property type="match status" value="1"/>
</dbReference>
<dbReference type="Pfam" id="PF01556">
    <property type="entry name" value="DnaJ_C"/>
    <property type="match status" value="1"/>
</dbReference>
<evidence type="ECO:0000256" key="10">
    <source>
        <dbReference type="ARBA" id="ARBA00067609"/>
    </source>
</evidence>
<feature type="binding site" evidence="11">
    <location>
        <position position="210"/>
    </location>
    <ligand>
        <name>Zn(2+)</name>
        <dbReference type="ChEBI" id="CHEBI:29105"/>
        <label>1</label>
    </ligand>
</feature>
<feature type="binding site" evidence="11">
    <location>
        <position position="167"/>
    </location>
    <ligand>
        <name>Zn(2+)</name>
        <dbReference type="ChEBI" id="CHEBI:29105"/>
        <label>2</label>
    </ligand>
</feature>
<feature type="binding site" evidence="11">
    <location>
        <position position="150"/>
    </location>
    <ligand>
        <name>Zn(2+)</name>
        <dbReference type="ChEBI" id="CHEBI:29105"/>
        <label>1</label>
    </ligand>
</feature>
<dbReference type="GO" id="GO:0051082">
    <property type="term" value="F:unfolded protein binding"/>
    <property type="evidence" value="ECO:0007669"/>
    <property type="project" value="UniProtKB-UniRule"/>
</dbReference>
<keyword evidence="8 11" id="KW-0143">Chaperone</keyword>
<evidence type="ECO:0000256" key="1">
    <source>
        <dbReference type="ARBA" id="ARBA00022490"/>
    </source>
</evidence>
<comment type="function">
    <text evidence="11">Participates actively in the response to hyperosmotic and heat shock by preventing the aggregation of stress-denatured proteins and by disaggregating proteins, also in an autonomous, DnaK-independent fashion. Unfolded proteins bind initially to DnaJ; upon interaction with the DnaJ-bound protein, DnaK hydrolyzes its bound ATP, resulting in the formation of a stable complex. GrpE releases ADP from DnaK; ATP binding to DnaK triggers the release of the substrate protein, thus completing the reaction cycle. Several rounds of ATP-dependent interactions between DnaJ, DnaK and GrpE are required for fully efficient folding. Also involved, together with DnaK and GrpE, in the DNA replication of plasmids through activation of initiation proteins.</text>
</comment>
<comment type="domain">
    <text evidence="11">The J domain is necessary and sufficient to stimulate DnaK ATPase activity. Zinc center 1 plays an important role in the autonomous, DnaK-independent chaperone activity of DnaJ. Zinc center 2 is essential for interaction with DnaK and for DnaJ activity.</text>
</comment>
<evidence type="ECO:0000313" key="15">
    <source>
        <dbReference type="EMBL" id="NHM13736.1"/>
    </source>
</evidence>
<dbReference type="Gene3D" id="2.10.230.10">
    <property type="entry name" value="Heat shock protein DnaJ, cysteine-rich domain"/>
    <property type="match status" value="1"/>
</dbReference>
<sequence>MAQDLYEVLGVSRDATEDEIKKAFRRRARELHPDVNKDPNAEDQFKELNEAYDVLSDANKRAQYDRFGTIPGAAGGGYGGGGYVDFEDLFGGGFGGMSDIFSTFFGGAAAGGRPQQRSEGRDMGVGLRLTLEEVAAGATKEIVYDRLAPCSECDGSGLGEGGEEVTCQECNGTGRTVTVQRTFLGDMQTATACKACGGSGRVIDHPCEECGGQGRVPDRQRVNVEVPAGIRDGQQLRLSGFGEAGLRGTRAGDLIVTCRIQPHEFFERDGDALHARANVTITQASLGAEVELDGIMEGEKVSVRIPEGCQNEQVVKVKGFGMPRLRSDQRGDMYVHVNVVVPQKLSKRQRELLEELAEEMGEEVPEARSTWQKIKDAFN</sequence>
<comment type="subunit">
    <text evidence="11">Homodimer.</text>
</comment>
<dbReference type="GO" id="GO:0005524">
    <property type="term" value="F:ATP binding"/>
    <property type="evidence" value="ECO:0007669"/>
    <property type="project" value="InterPro"/>
</dbReference>
<dbReference type="NCBIfam" id="TIGR02349">
    <property type="entry name" value="DnaJ_bact"/>
    <property type="match status" value="1"/>
</dbReference>
<dbReference type="SUPFAM" id="SSF46565">
    <property type="entry name" value="Chaperone J-domain"/>
    <property type="match status" value="1"/>
</dbReference>
<accession>A0A9E6SV40</accession>
<reference evidence="15 17" key="1">
    <citation type="submission" date="2019-11" db="EMBL/GenBank/DDBJ databases">
        <title>Eggerthellaceae novel genus isolated from the rectal contents of marmort.</title>
        <authorList>
            <person name="Zhang G."/>
        </authorList>
    </citation>
    <scope>NUCLEOTIDE SEQUENCE [LARGE SCALE GENOMIC DNA]</scope>
    <source>
        <strain evidence="17">zg-886</strain>
        <strain evidence="15">Zg-886</strain>
    </source>
</reference>
<keyword evidence="17" id="KW-1185">Reference proteome</keyword>
<feature type="repeat" description="CXXCXGXG motif" evidence="11">
    <location>
        <begin position="207"/>
        <end position="214"/>
    </location>
</feature>
<keyword evidence="1 11" id="KW-0963">Cytoplasm</keyword>
<dbReference type="PANTHER" id="PTHR43096">
    <property type="entry name" value="DNAJ HOMOLOG 1, MITOCHONDRIAL-RELATED"/>
    <property type="match status" value="1"/>
</dbReference>
<dbReference type="PROSITE" id="PS51188">
    <property type="entry name" value="ZF_CR"/>
    <property type="match status" value="1"/>
</dbReference>
<dbReference type="Proteomes" id="UP000636394">
    <property type="component" value="Unassembled WGS sequence"/>
</dbReference>
<evidence type="ECO:0000256" key="8">
    <source>
        <dbReference type="ARBA" id="ARBA00023186"/>
    </source>
</evidence>
<evidence type="ECO:0000259" key="14">
    <source>
        <dbReference type="PROSITE" id="PS51188"/>
    </source>
</evidence>
<evidence type="ECO:0000313" key="16">
    <source>
        <dbReference type="EMBL" id="QTU85104.1"/>
    </source>
</evidence>
<keyword evidence="5 11" id="KW-0863">Zinc-finger</keyword>
<dbReference type="InterPro" id="IPR008971">
    <property type="entry name" value="HSP40/DnaJ_pept-bd"/>
</dbReference>
<comment type="subcellular location">
    <subcellularLocation>
        <location evidence="11">Cytoplasm</location>
    </subcellularLocation>
</comment>
<dbReference type="Gene3D" id="2.60.260.20">
    <property type="entry name" value="Urease metallochaperone UreE, N-terminal domain"/>
    <property type="match status" value="2"/>
</dbReference>
<keyword evidence="16" id="KW-0560">Oxidoreductase</keyword>
<keyword evidence="2 11" id="KW-0235">DNA replication</keyword>
<feature type="binding site" evidence="11">
    <location>
        <position position="153"/>
    </location>
    <ligand>
        <name>Zn(2+)</name>
        <dbReference type="ChEBI" id="CHEBI:29105"/>
        <label>1</label>
    </ligand>
</feature>
<dbReference type="Proteomes" id="UP000671910">
    <property type="component" value="Chromosome"/>
</dbReference>
<evidence type="ECO:0000256" key="12">
    <source>
        <dbReference type="PROSITE-ProRule" id="PRU00546"/>
    </source>
</evidence>
<feature type="repeat" description="CXXCXGXG motif" evidence="11">
    <location>
        <begin position="150"/>
        <end position="157"/>
    </location>
</feature>
<dbReference type="PROSITE" id="PS50076">
    <property type="entry name" value="DNAJ_2"/>
    <property type="match status" value="1"/>
</dbReference>
<evidence type="ECO:0000259" key="13">
    <source>
        <dbReference type="PROSITE" id="PS50076"/>
    </source>
</evidence>
<dbReference type="EMBL" id="WPCR01000003">
    <property type="protein sequence ID" value="NHM13736.1"/>
    <property type="molecule type" value="Genomic_DNA"/>
</dbReference>
<comment type="similarity">
    <text evidence="9 11">Belongs to the DnaJ family.</text>
</comment>
<keyword evidence="7 11" id="KW-0346">Stress response</keyword>
<dbReference type="NCBIfam" id="NF008035">
    <property type="entry name" value="PRK10767.1"/>
    <property type="match status" value="1"/>
</dbReference>
<gene>
    <name evidence="11 16" type="primary">dnaJ</name>
    <name evidence="15" type="ORF">GMI68_02925</name>
    <name evidence="16" type="ORF">J7S26_04145</name>
</gene>
<dbReference type="PANTHER" id="PTHR43096:SF48">
    <property type="entry name" value="CHAPERONE PROTEIN DNAJ"/>
    <property type="match status" value="1"/>
</dbReference>
<dbReference type="InterPro" id="IPR018253">
    <property type="entry name" value="DnaJ_domain_CS"/>
</dbReference>
<dbReference type="CDD" id="cd10747">
    <property type="entry name" value="DnaJ_C"/>
    <property type="match status" value="1"/>
</dbReference>
<dbReference type="Pfam" id="PF00684">
    <property type="entry name" value="DnaJ_CXXCXGXG"/>
    <property type="match status" value="1"/>
</dbReference>
<dbReference type="RefSeq" id="WP_165058455.1">
    <property type="nucleotide sequence ID" value="NZ_CP072829.1"/>
</dbReference>
<feature type="zinc finger region" description="CR-type" evidence="12">
    <location>
        <begin position="137"/>
        <end position="219"/>
    </location>
</feature>
<dbReference type="Pfam" id="PF00226">
    <property type="entry name" value="DnaJ"/>
    <property type="match status" value="1"/>
</dbReference>
<feature type="binding site" evidence="11">
    <location>
        <position position="193"/>
    </location>
    <ligand>
        <name>Zn(2+)</name>
        <dbReference type="ChEBI" id="CHEBI:29105"/>
        <label>2</label>
    </ligand>
</feature>
<keyword evidence="3 11" id="KW-0479">Metal-binding</keyword>
<dbReference type="KEGG" id="ebz:J7S26_04145"/>
<organism evidence="16 18">
    <name type="scientific">Xiamenia xianingshaonis</name>
    <dbReference type="NCBI Taxonomy" id="2682776"/>
    <lineage>
        <taxon>Bacteria</taxon>
        <taxon>Bacillati</taxon>
        <taxon>Actinomycetota</taxon>
        <taxon>Coriobacteriia</taxon>
        <taxon>Eggerthellales</taxon>
        <taxon>Eggerthellaceae</taxon>
        <taxon>Xiamenia</taxon>
    </lineage>
</organism>
<feature type="binding site" evidence="11">
    <location>
        <position position="207"/>
    </location>
    <ligand>
        <name>Zn(2+)</name>
        <dbReference type="ChEBI" id="CHEBI:29105"/>
        <label>1</label>
    </ligand>
</feature>
<evidence type="ECO:0000256" key="6">
    <source>
        <dbReference type="ARBA" id="ARBA00022833"/>
    </source>
</evidence>
<dbReference type="GO" id="GO:0008270">
    <property type="term" value="F:zinc ion binding"/>
    <property type="evidence" value="ECO:0007669"/>
    <property type="project" value="UniProtKB-UniRule"/>
</dbReference>
<dbReference type="InterPro" id="IPR012724">
    <property type="entry name" value="DnaJ"/>
</dbReference>
<dbReference type="FunFam" id="2.10.230.10:FF:000002">
    <property type="entry name" value="Molecular chaperone DnaJ"/>
    <property type="match status" value="1"/>
</dbReference>
<feature type="binding site" evidence="11">
    <location>
        <position position="170"/>
    </location>
    <ligand>
        <name>Zn(2+)</name>
        <dbReference type="ChEBI" id="CHEBI:29105"/>
        <label>2</label>
    </ligand>
</feature>
<keyword evidence="4 11" id="KW-0677">Repeat</keyword>
<feature type="repeat" description="CXXCXGXG motif" evidence="11">
    <location>
        <begin position="167"/>
        <end position="174"/>
    </location>
</feature>
<dbReference type="AlphaFoldDB" id="A0A9E6SV40"/>
<dbReference type="InterPro" id="IPR036869">
    <property type="entry name" value="J_dom_sf"/>
</dbReference>
<dbReference type="GO" id="GO:0009408">
    <property type="term" value="P:response to heat"/>
    <property type="evidence" value="ECO:0007669"/>
    <property type="project" value="InterPro"/>
</dbReference>
<evidence type="ECO:0000256" key="11">
    <source>
        <dbReference type="HAMAP-Rule" id="MF_01152"/>
    </source>
</evidence>
<proteinExistence type="inferred from homology"/>
<evidence type="ECO:0000256" key="3">
    <source>
        <dbReference type="ARBA" id="ARBA00022723"/>
    </source>
</evidence>
<dbReference type="HAMAP" id="MF_01152">
    <property type="entry name" value="DnaJ"/>
    <property type="match status" value="1"/>
</dbReference>
<dbReference type="GO" id="GO:0042026">
    <property type="term" value="P:protein refolding"/>
    <property type="evidence" value="ECO:0007669"/>
    <property type="project" value="TreeGrafter"/>
</dbReference>
<dbReference type="CDD" id="cd06257">
    <property type="entry name" value="DnaJ"/>
    <property type="match status" value="1"/>
</dbReference>
<dbReference type="FunFam" id="2.60.260.20:FF:000005">
    <property type="entry name" value="Chaperone protein dnaJ 1, mitochondrial"/>
    <property type="match status" value="1"/>
</dbReference>
<dbReference type="SUPFAM" id="SSF49493">
    <property type="entry name" value="HSP40/DnaJ peptide-binding domain"/>
    <property type="match status" value="2"/>
</dbReference>
<evidence type="ECO:0000256" key="4">
    <source>
        <dbReference type="ARBA" id="ARBA00022737"/>
    </source>
</evidence>
<evidence type="ECO:0000256" key="5">
    <source>
        <dbReference type="ARBA" id="ARBA00022771"/>
    </source>
</evidence>
<dbReference type="SUPFAM" id="SSF57938">
    <property type="entry name" value="DnaJ/Hsp40 cysteine-rich domain"/>
    <property type="match status" value="1"/>
</dbReference>
<dbReference type="SMART" id="SM00271">
    <property type="entry name" value="DnaJ"/>
    <property type="match status" value="1"/>
</dbReference>
<comment type="cofactor">
    <cofactor evidence="11">
        <name>Zn(2+)</name>
        <dbReference type="ChEBI" id="CHEBI:29105"/>
    </cofactor>
    <text evidence="11">Binds 2 Zn(2+) ions per monomer.</text>
</comment>
<feature type="binding site" evidence="11">
    <location>
        <position position="196"/>
    </location>
    <ligand>
        <name>Zn(2+)</name>
        <dbReference type="ChEBI" id="CHEBI:29105"/>
        <label>2</label>
    </ligand>
</feature>
<protein>
    <recommendedName>
        <fullName evidence="10 11">Chaperone protein DnaJ</fullName>
    </recommendedName>
</protein>
<dbReference type="InterPro" id="IPR001623">
    <property type="entry name" value="DnaJ_domain"/>
</dbReference>
<name>A0A9E6SV40_9ACTN</name>
<dbReference type="InterPro" id="IPR036410">
    <property type="entry name" value="HSP_DnaJ_Cys-rich_dom_sf"/>
</dbReference>
<dbReference type="GO" id="GO:0006260">
    <property type="term" value="P:DNA replication"/>
    <property type="evidence" value="ECO:0007669"/>
    <property type="project" value="UniProtKB-KW"/>
</dbReference>
<dbReference type="Gene3D" id="1.10.287.110">
    <property type="entry name" value="DnaJ domain"/>
    <property type="match status" value="1"/>
</dbReference>
<dbReference type="EMBL" id="CP072829">
    <property type="protein sequence ID" value="QTU85104.1"/>
    <property type="molecule type" value="Genomic_DNA"/>
</dbReference>
<dbReference type="GO" id="GO:0031072">
    <property type="term" value="F:heat shock protein binding"/>
    <property type="evidence" value="ECO:0007669"/>
    <property type="project" value="InterPro"/>
</dbReference>
<dbReference type="PRINTS" id="PR00625">
    <property type="entry name" value="JDOMAIN"/>
</dbReference>
<evidence type="ECO:0000256" key="9">
    <source>
        <dbReference type="ARBA" id="ARBA00061004"/>
    </source>
</evidence>
<dbReference type="GO" id="GO:0016491">
    <property type="term" value="F:oxidoreductase activity"/>
    <property type="evidence" value="ECO:0007669"/>
    <property type="project" value="UniProtKB-KW"/>
</dbReference>